<sequence length="260" mass="27894">MIQEEHIPFDWKNPATWLHAINEYYNDSSRVLLRAVTGEFLVTFLFLFVVMAVGVNFSRTNISTADATLGGVSTAFVAIAAIYSFADVSGAHFNPAVTFGTVVVGKTSGIWYIAVQLLASVCATLWLMLVFPVIDGVKASDLAIVDVGADASLTRAFFMELTLTFILVYVIFATAFETVDTSNKVIVNGKESKVGQNLTIYTTSGDSKSGFAPLAIGLTLGFLCFIGGSVSGGAFNPARAFGPAVITGVWNNHWLYWVGE</sequence>
<accession>A0A139ANA3</accession>
<organism evidence="9 10">
    <name type="scientific">Gonapodya prolifera (strain JEL478)</name>
    <name type="common">Monoblepharis prolifera</name>
    <dbReference type="NCBI Taxonomy" id="1344416"/>
    <lineage>
        <taxon>Eukaryota</taxon>
        <taxon>Fungi</taxon>
        <taxon>Fungi incertae sedis</taxon>
        <taxon>Chytridiomycota</taxon>
        <taxon>Chytridiomycota incertae sedis</taxon>
        <taxon>Monoblepharidomycetes</taxon>
        <taxon>Monoblepharidales</taxon>
        <taxon>Gonapodyaceae</taxon>
        <taxon>Gonapodya</taxon>
    </lineage>
</organism>
<dbReference type="Gene3D" id="1.20.1080.10">
    <property type="entry name" value="Glycerol uptake facilitator protein"/>
    <property type="match status" value="1"/>
</dbReference>
<keyword evidence="10" id="KW-1185">Reference proteome</keyword>
<dbReference type="Proteomes" id="UP000070544">
    <property type="component" value="Unassembled WGS sequence"/>
</dbReference>
<dbReference type="EMBL" id="KQ965743">
    <property type="protein sequence ID" value="KXS18188.1"/>
    <property type="molecule type" value="Genomic_DNA"/>
</dbReference>
<dbReference type="OMA" id="RAFLYWI"/>
<protein>
    <submittedName>
        <fullName evidence="9">Aquaporin-like protein</fullName>
    </submittedName>
</protein>
<dbReference type="AlphaFoldDB" id="A0A139ANA3"/>
<proteinExistence type="inferred from homology"/>
<dbReference type="GO" id="GO:0019755">
    <property type="term" value="P:one-carbon compound transport"/>
    <property type="evidence" value="ECO:0007669"/>
    <property type="project" value="UniProtKB-ARBA"/>
</dbReference>
<dbReference type="SUPFAM" id="SSF81338">
    <property type="entry name" value="Aquaporin-like"/>
    <property type="match status" value="1"/>
</dbReference>
<dbReference type="STRING" id="1344416.A0A139ANA3"/>
<dbReference type="GO" id="GO:0012505">
    <property type="term" value="C:endomembrane system"/>
    <property type="evidence" value="ECO:0007669"/>
    <property type="project" value="UniProtKB-SubCell"/>
</dbReference>
<evidence type="ECO:0000256" key="3">
    <source>
        <dbReference type="ARBA" id="ARBA00022692"/>
    </source>
</evidence>
<feature type="transmembrane region" description="Helical" evidence="8">
    <location>
        <begin position="31"/>
        <end position="55"/>
    </location>
</feature>
<reference evidence="9 10" key="1">
    <citation type="journal article" date="2015" name="Genome Biol. Evol.">
        <title>Phylogenomic analyses indicate that early fungi evolved digesting cell walls of algal ancestors of land plants.</title>
        <authorList>
            <person name="Chang Y."/>
            <person name="Wang S."/>
            <person name="Sekimoto S."/>
            <person name="Aerts A.L."/>
            <person name="Choi C."/>
            <person name="Clum A."/>
            <person name="LaButti K.M."/>
            <person name="Lindquist E.A."/>
            <person name="Yee Ngan C."/>
            <person name="Ohm R.A."/>
            <person name="Salamov A.A."/>
            <person name="Grigoriev I.V."/>
            <person name="Spatafora J.W."/>
            <person name="Berbee M.L."/>
        </authorList>
    </citation>
    <scope>NUCLEOTIDE SEQUENCE [LARGE SCALE GENOMIC DNA]</scope>
    <source>
        <strain evidence="9 10">JEL478</strain>
    </source>
</reference>
<comment type="similarity">
    <text evidence="7">Belongs to the MIP/aquaporin (TC 1.A.8) family.</text>
</comment>
<dbReference type="InterPro" id="IPR000425">
    <property type="entry name" value="MIP"/>
</dbReference>
<evidence type="ECO:0000313" key="9">
    <source>
        <dbReference type="EMBL" id="KXS18188.1"/>
    </source>
</evidence>
<keyword evidence="5 8" id="KW-1133">Transmembrane helix</keyword>
<dbReference type="Pfam" id="PF00230">
    <property type="entry name" value="MIP"/>
    <property type="match status" value="2"/>
</dbReference>
<evidence type="ECO:0000313" key="10">
    <source>
        <dbReference type="Proteomes" id="UP000070544"/>
    </source>
</evidence>
<keyword evidence="4" id="KW-0677">Repeat</keyword>
<dbReference type="InterPro" id="IPR034294">
    <property type="entry name" value="Aquaporin_transptr"/>
</dbReference>
<dbReference type="PANTHER" id="PTHR45665:SF9">
    <property type="entry name" value="AQUAPORIN-8"/>
    <property type="match status" value="1"/>
</dbReference>
<dbReference type="GO" id="GO:0016020">
    <property type="term" value="C:membrane"/>
    <property type="evidence" value="ECO:0007669"/>
    <property type="project" value="InterPro"/>
</dbReference>
<dbReference type="InterPro" id="IPR022357">
    <property type="entry name" value="MIP_CS"/>
</dbReference>
<feature type="non-terminal residue" evidence="9">
    <location>
        <position position="1"/>
    </location>
</feature>
<evidence type="ECO:0000256" key="4">
    <source>
        <dbReference type="ARBA" id="ARBA00022737"/>
    </source>
</evidence>
<dbReference type="PRINTS" id="PR00783">
    <property type="entry name" value="MINTRINSICP"/>
</dbReference>
<gene>
    <name evidence="9" type="ORF">M427DRAFT_490160</name>
</gene>
<evidence type="ECO:0000256" key="5">
    <source>
        <dbReference type="ARBA" id="ARBA00022989"/>
    </source>
</evidence>
<dbReference type="PROSITE" id="PS00221">
    <property type="entry name" value="MIP"/>
    <property type="match status" value="1"/>
</dbReference>
<comment type="subcellular location">
    <subcellularLocation>
        <location evidence="1">Endomembrane system</location>
        <topology evidence="1">Multi-pass membrane protein</topology>
    </subcellularLocation>
</comment>
<evidence type="ECO:0000256" key="8">
    <source>
        <dbReference type="SAM" id="Phobius"/>
    </source>
</evidence>
<evidence type="ECO:0000256" key="1">
    <source>
        <dbReference type="ARBA" id="ARBA00004127"/>
    </source>
</evidence>
<evidence type="ECO:0000256" key="2">
    <source>
        <dbReference type="ARBA" id="ARBA00022448"/>
    </source>
</evidence>
<name>A0A139ANA3_GONPJ</name>
<evidence type="ECO:0000256" key="6">
    <source>
        <dbReference type="ARBA" id="ARBA00023136"/>
    </source>
</evidence>
<keyword evidence="2 7" id="KW-0813">Transport</keyword>
<keyword evidence="3 7" id="KW-0812">Transmembrane</keyword>
<dbReference type="InterPro" id="IPR023271">
    <property type="entry name" value="Aquaporin-like"/>
</dbReference>
<dbReference type="PANTHER" id="PTHR45665">
    <property type="entry name" value="AQUAPORIN-8"/>
    <property type="match status" value="1"/>
</dbReference>
<evidence type="ECO:0000256" key="7">
    <source>
        <dbReference type="RuleBase" id="RU000477"/>
    </source>
</evidence>
<keyword evidence="6 8" id="KW-0472">Membrane</keyword>
<dbReference type="OrthoDB" id="3222at2759"/>
<dbReference type="GO" id="GO:0005737">
    <property type="term" value="C:cytoplasm"/>
    <property type="evidence" value="ECO:0007669"/>
    <property type="project" value="UniProtKB-ARBA"/>
</dbReference>
<feature type="transmembrane region" description="Helical" evidence="8">
    <location>
        <begin position="211"/>
        <end position="230"/>
    </location>
</feature>
<feature type="transmembrane region" description="Helical" evidence="8">
    <location>
        <begin position="155"/>
        <end position="176"/>
    </location>
</feature>
<dbReference type="GO" id="GO:0015250">
    <property type="term" value="F:water channel activity"/>
    <property type="evidence" value="ECO:0007669"/>
    <property type="project" value="TreeGrafter"/>
</dbReference>
<feature type="transmembrane region" description="Helical" evidence="8">
    <location>
        <begin position="110"/>
        <end position="134"/>
    </location>
</feature>
<feature type="transmembrane region" description="Helical" evidence="8">
    <location>
        <begin position="67"/>
        <end position="86"/>
    </location>
</feature>